<evidence type="ECO:0000256" key="6">
    <source>
        <dbReference type="PROSITE-ProRule" id="PRU01324"/>
    </source>
</evidence>
<feature type="region of interest" description="Disordered" evidence="7">
    <location>
        <begin position="700"/>
        <end position="740"/>
    </location>
</feature>
<dbReference type="Pfam" id="PF10390">
    <property type="entry name" value="ELL"/>
    <property type="match status" value="1"/>
</dbReference>
<dbReference type="GO" id="GO:0000987">
    <property type="term" value="F:cis-regulatory region sequence-specific DNA binding"/>
    <property type="evidence" value="ECO:0007669"/>
    <property type="project" value="TreeGrafter"/>
</dbReference>
<feature type="region of interest" description="Disordered" evidence="7">
    <location>
        <begin position="230"/>
        <end position="262"/>
    </location>
</feature>
<feature type="region of interest" description="Disordered" evidence="7">
    <location>
        <begin position="519"/>
        <end position="568"/>
    </location>
</feature>
<accession>A0A9J6BUI9</accession>
<keyword evidence="4" id="KW-0804">Transcription</keyword>
<dbReference type="PROSITE" id="PS51980">
    <property type="entry name" value="OCEL"/>
    <property type="match status" value="1"/>
</dbReference>
<dbReference type="Gene3D" id="1.10.10.2670">
    <property type="entry name" value="E3 ubiquitin-protein ligase"/>
    <property type="match status" value="1"/>
</dbReference>
<feature type="compositionally biased region" description="Polar residues" evidence="7">
    <location>
        <begin position="714"/>
        <end position="740"/>
    </location>
</feature>
<dbReference type="InterPro" id="IPR019464">
    <property type="entry name" value="ELL_N"/>
</dbReference>
<proteinExistence type="inferred from homology"/>
<evidence type="ECO:0000256" key="4">
    <source>
        <dbReference type="ARBA" id="ARBA00023163"/>
    </source>
</evidence>
<comment type="caution">
    <text evidence="9">The sequence shown here is derived from an EMBL/GenBank/DDBJ whole genome shotgun (WGS) entry which is preliminary data.</text>
</comment>
<dbReference type="InterPro" id="IPR010844">
    <property type="entry name" value="Occludin_ELL"/>
</dbReference>
<keyword evidence="5" id="KW-0539">Nucleus</keyword>
<dbReference type="Pfam" id="PF07303">
    <property type="entry name" value="Occludin_ELL"/>
    <property type="match status" value="1"/>
</dbReference>
<dbReference type="PANTHER" id="PTHR23288:SF17">
    <property type="entry name" value="RNA POLYMERASE II ELONGATION FACTOR ELL"/>
    <property type="match status" value="1"/>
</dbReference>
<evidence type="ECO:0000259" key="8">
    <source>
        <dbReference type="PROSITE" id="PS51980"/>
    </source>
</evidence>
<evidence type="ECO:0000256" key="5">
    <source>
        <dbReference type="ARBA" id="ARBA00023242"/>
    </source>
</evidence>
<feature type="compositionally biased region" description="Low complexity" evidence="7">
    <location>
        <begin position="175"/>
        <end position="196"/>
    </location>
</feature>
<evidence type="ECO:0000313" key="10">
    <source>
        <dbReference type="Proteomes" id="UP001107558"/>
    </source>
</evidence>
<sequence length="740" mass="84287">MASSLTADSFYNLSTQHQNNYNKELIYVKLTDSALRAIEEFVKNQSKYGSSKPSIQFTGNEGFLSFPSIGNNNGSSQQIEQKFSFQLDSEETQGLYECIQQTSGLMDVLGPIQYKMRVQAQEDVYDATRRSMALAAEKQKNKCTREIKPNQQDIGRKVITKKATSSIIPSSYNRTTTNNVPTPNNNNSSNSSNITSISNSLKRSLEVANDNGNTNSMSHFTSQQQIPAINSHNSYSNSQDHHDSLYHHQSNHHHNNTINPLNGVVGDDIDHQRMPLNMGHNLNRNNQQNHRYPDIMKKPIKERLIHLLALRPFKKPELYDRLNREGIKDRDRSVILNVLKSISFVRDNAYVLHRHVWNDVHEDWPFYTDQDRATLKRRKPQNLTPPLSSDGGSSSTSGQSPNSQHNGSPPPLVKRPSSQSTSSMNNNMNSNLMNDKYMEPVAKKQRISHYKKNPHEIDSSSSIRLVGSYDNSRDGSSFMNSRSRDNDDYFGSNTTPISLDDNSSIGLNFTVLTSEGISKMNSNRGQSKNNSNQERSQRNGNRTNGTTLKTTTTQSSSYDKNPIHTIRTTSNGDIEIDGLRENKNVPSKNSFSDYPPITNIEQRRKYKTEFDKDYAEYRTLHAVMEKARNRFASLQNELRKVDPTDERKYKEIQNQIIQEYKENNNDSSFQDKKQRFDYLHEKLSHIKKLVSDFDMELTKGSTGNNMRENENLLGPSSYSNSPQKNTSNINGNTQSMHTAY</sequence>
<protein>
    <recommendedName>
        <fullName evidence="8">OCEL domain-containing protein</fullName>
    </recommendedName>
</protein>
<feature type="domain" description="OCEL" evidence="8">
    <location>
        <begin position="588"/>
        <end position="698"/>
    </location>
</feature>
<evidence type="ECO:0000256" key="7">
    <source>
        <dbReference type="SAM" id="MobiDB-lite"/>
    </source>
</evidence>
<dbReference type="AlphaFoldDB" id="A0A9J6BUI9"/>
<evidence type="ECO:0000256" key="2">
    <source>
        <dbReference type="ARBA" id="ARBA00009171"/>
    </source>
</evidence>
<feature type="region of interest" description="Disordered" evidence="7">
    <location>
        <begin position="445"/>
        <end position="489"/>
    </location>
</feature>
<evidence type="ECO:0000256" key="3">
    <source>
        <dbReference type="ARBA" id="ARBA00023015"/>
    </source>
</evidence>
<dbReference type="GO" id="GO:0006368">
    <property type="term" value="P:transcription elongation by RNA polymerase II"/>
    <property type="evidence" value="ECO:0007669"/>
    <property type="project" value="InterPro"/>
</dbReference>
<feature type="compositionally biased region" description="Polar residues" evidence="7">
    <location>
        <begin position="519"/>
        <end position="534"/>
    </location>
</feature>
<gene>
    <name evidence="9" type="ORF">PVAND_003440</name>
</gene>
<comment type="similarity">
    <text evidence="2 6">Belongs to the ELL/occludin family.</text>
</comment>
<dbReference type="InterPro" id="IPR042065">
    <property type="entry name" value="E3_ELL-like"/>
</dbReference>
<reference evidence="9" key="1">
    <citation type="submission" date="2021-03" db="EMBL/GenBank/DDBJ databases">
        <title>Chromosome level genome of the anhydrobiotic midge Polypedilum vanderplanki.</title>
        <authorList>
            <person name="Yoshida Y."/>
            <person name="Kikawada T."/>
            <person name="Gusev O."/>
        </authorList>
    </citation>
    <scope>NUCLEOTIDE SEQUENCE</scope>
    <source>
        <strain evidence="9">NIAS01</strain>
        <tissue evidence="9">Whole body or cell culture</tissue>
    </source>
</reference>
<dbReference type="GO" id="GO:0042795">
    <property type="term" value="P:snRNA transcription by RNA polymerase II"/>
    <property type="evidence" value="ECO:0007669"/>
    <property type="project" value="TreeGrafter"/>
</dbReference>
<dbReference type="PANTHER" id="PTHR23288">
    <property type="entry name" value="OCCLUDIN AND RNA POLYMERASE II ELONGATION FACTOR ELL"/>
    <property type="match status" value="1"/>
</dbReference>
<dbReference type="InterPro" id="IPR031176">
    <property type="entry name" value="ELL/occludin"/>
</dbReference>
<feature type="compositionally biased region" description="Low complexity" evidence="7">
    <location>
        <begin position="385"/>
        <end position="403"/>
    </location>
</feature>
<organism evidence="9 10">
    <name type="scientific">Polypedilum vanderplanki</name>
    <name type="common">Sleeping chironomid midge</name>
    <dbReference type="NCBI Taxonomy" id="319348"/>
    <lineage>
        <taxon>Eukaryota</taxon>
        <taxon>Metazoa</taxon>
        <taxon>Ecdysozoa</taxon>
        <taxon>Arthropoda</taxon>
        <taxon>Hexapoda</taxon>
        <taxon>Insecta</taxon>
        <taxon>Pterygota</taxon>
        <taxon>Neoptera</taxon>
        <taxon>Endopterygota</taxon>
        <taxon>Diptera</taxon>
        <taxon>Nematocera</taxon>
        <taxon>Chironomoidea</taxon>
        <taxon>Chironomidae</taxon>
        <taxon>Chironominae</taxon>
        <taxon>Polypedilum</taxon>
        <taxon>Polypedilum</taxon>
    </lineage>
</organism>
<feature type="compositionally biased region" description="Low complexity" evidence="7">
    <location>
        <begin position="538"/>
        <end position="557"/>
    </location>
</feature>
<keyword evidence="3" id="KW-0805">Transcription regulation</keyword>
<comment type="subcellular location">
    <subcellularLocation>
        <location evidence="1">Nucleus</location>
    </subcellularLocation>
</comment>
<name>A0A9J6BUI9_POLVA</name>
<dbReference type="InterPro" id="IPR036390">
    <property type="entry name" value="WH_DNA-bd_sf"/>
</dbReference>
<dbReference type="SUPFAM" id="SSF144292">
    <property type="entry name" value="occludin/ELL-like"/>
    <property type="match status" value="1"/>
</dbReference>
<evidence type="ECO:0000256" key="1">
    <source>
        <dbReference type="ARBA" id="ARBA00004123"/>
    </source>
</evidence>
<dbReference type="EMBL" id="JADBJN010000003">
    <property type="protein sequence ID" value="KAG5673384.1"/>
    <property type="molecule type" value="Genomic_DNA"/>
</dbReference>
<dbReference type="OrthoDB" id="6284217at2759"/>
<dbReference type="SUPFAM" id="SSF46785">
    <property type="entry name" value="Winged helix' DNA-binding domain"/>
    <property type="match status" value="1"/>
</dbReference>
<dbReference type="GO" id="GO:0032968">
    <property type="term" value="P:positive regulation of transcription elongation by RNA polymerase II"/>
    <property type="evidence" value="ECO:0007669"/>
    <property type="project" value="TreeGrafter"/>
</dbReference>
<dbReference type="GO" id="GO:0008023">
    <property type="term" value="C:transcription elongation factor complex"/>
    <property type="evidence" value="ECO:0007669"/>
    <property type="project" value="InterPro"/>
</dbReference>
<keyword evidence="10" id="KW-1185">Reference proteome</keyword>
<feature type="region of interest" description="Disordered" evidence="7">
    <location>
        <begin position="375"/>
        <end position="432"/>
    </location>
</feature>
<dbReference type="Gene3D" id="6.10.140.340">
    <property type="match status" value="1"/>
</dbReference>
<evidence type="ECO:0000313" key="9">
    <source>
        <dbReference type="EMBL" id="KAG5673384.1"/>
    </source>
</evidence>
<feature type="compositionally biased region" description="Low complexity" evidence="7">
    <location>
        <begin position="417"/>
        <end position="432"/>
    </location>
</feature>
<dbReference type="Proteomes" id="UP001107558">
    <property type="component" value="Chromosome 3"/>
</dbReference>
<feature type="region of interest" description="Disordered" evidence="7">
    <location>
        <begin position="169"/>
        <end position="196"/>
    </location>
</feature>